<evidence type="ECO:0000313" key="2">
    <source>
        <dbReference type="Proteomes" id="UP000278807"/>
    </source>
</evidence>
<keyword evidence="2" id="KW-1185">Reference proteome</keyword>
<reference evidence="1 2" key="2">
    <citation type="submission" date="2018-11" db="EMBL/GenBank/DDBJ databases">
        <authorList>
            <consortium name="Pathogen Informatics"/>
        </authorList>
    </citation>
    <scope>NUCLEOTIDE SEQUENCE [LARGE SCALE GENOMIC DNA]</scope>
</reference>
<proteinExistence type="predicted"/>
<dbReference type="EMBL" id="UZAE01013272">
    <property type="protein sequence ID" value="VDO09030.1"/>
    <property type="molecule type" value="Genomic_DNA"/>
</dbReference>
<gene>
    <name evidence="1" type="ORF">HNAJ_LOCUS10884</name>
</gene>
<dbReference type="WBParaSite" id="HNAJ_0001089001-mRNA-1">
    <property type="protein sequence ID" value="HNAJ_0001089001-mRNA-1"/>
    <property type="gene ID" value="HNAJ_0001089001"/>
</dbReference>
<sequence length="158" mass="17014">MESFGQLDWWSGYRKPIGSVGMYGLMNVFQAFGSLCLRLSPGEPCLGDSNVYLISAVPPPIERKFRPLTPIQTSRVFSVSGNANPPSPPSLPISSSNLPLDDLKFVETAAFVSDGALGNTQQYVLLSNSFHQPEGTAYVLSAEPSRRFCASSSEHAGV</sequence>
<accession>A0A0R3TT69</accession>
<name>A0A0R3TT69_RODNA</name>
<dbReference type="AlphaFoldDB" id="A0A0R3TT69"/>
<dbReference type="Proteomes" id="UP000278807">
    <property type="component" value="Unassembled WGS sequence"/>
</dbReference>
<protein>
    <submittedName>
        <fullName evidence="1 3">Uncharacterized protein</fullName>
    </submittedName>
</protein>
<dbReference type="OrthoDB" id="6252469at2759"/>
<organism evidence="3">
    <name type="scientific">Rodentolepis nana</name>
    <name type="common">Dwarf tapeworm</name>
    <name type="synonym">Hymenolepis nana</name>
    <dbReference type="NCBI Taxonomy" id="102285"/>
    <lineage>
        <taxon>Eukaryota</taxon>
        <taxon>Metazoa</taxon>
        <taxon>Spiralia</taxon>
        <taxon>Lophotrochozoa</taxon>
        <taxon>Platyhelminthes</taxon>
        <taxon>Cestoda</taxon>
        <taxon>Eucestoda</taxon>
        <taxon>Cyclophyllidea</taxon>
        <taxon>Hymenolepididae</taxon>
        <taxon>Rodentolepis</taxon>
    </lineage>
</organism>
<evidence type="ECO:0000313" key="1">
    <source>
        <dbReference type="EMBL" id="VDO09030.1"/>
    </source>
</evidence>
<reference evidence="3" key="1">
    <citation type="submission" date="2017-02" db="UniProtKB">
        <authorList>
            <consortium name="WormBaseParasite"/>
        </authorList>
    </citation>
    <scope>IDENTIFICATION</scope>
</reference>
<evidence type="ECO:0000313" key="3">
    <source>
        <dbReference type="WBParaSite" id="HNAJ_0001089001-mRNA-1"/>
    </source>
</evidence>